<comment type="cofactor">
    <cofactor evidence="10">
        <name>Mg(2+)</name>
        <dbReference type="ChEBI" id="CHEBI:18420"/>
    </cofactor>
    <text evidence="10">Binds 1 Mg(2+) ion per subunit.</text>
</comment>
<evidence type="ECO:0000256" key="5">
    <source>
        <dbReference type="ARBA" id="ARBA00022801"/>
    </source>
</evidence>
<dbReference type="Pfam" id="PF01725">
    <property type="entry name" value="Ham1p_like"/>
    <property type="match status" value="1"/>
</dbReference>
<gene>
    <name evidence="12" type="ORF">GCM10011354_27040</name>
</gene>
<reference evidence="12" key="2">
    <citation type="submission" date="2020-09" db="EMBL/GenBank/DDBJ databases">
        <authorList>
            <person name="Sun Q."/>
            <person name="Zhou Y."/>
        </authorList>
    </citation>
    <scope>NUCLEOTIDE SEQUENCE</scope>
    <source>
        <strain evidence="12">CGMCC 1.14988</strain>
    </source>
</reference>
<organism evidence="12 13">
    <name type="scientific">Egicoccus halophilus</name>
    <dbReference type="NCBI Taxonomy" id="1670830"/>
    <lineage>
        <taxon>Bacteria</taxon>
        <taxon>Bacillati</taxon>
        <taxon>Actinomycetota</taxon>
        <taxon>Nitriliruptoria</taxon>
        <taxon>Egicoccales</taxon>
        <taxon>Egicoccaceae</taxon>
        <taxon>Egicoccus</taxon>
    </lineage>
</organism>
<dbReference type="SUPFAM" id="SSF52972">
    <property type="entry name" value="ITPase-like"/>
    <property type="match status" value="1"/>
</dbReference>
<protein>
    <recommendedName>
        <fullName evidence="10">dITP/XTP pyrophosphatase</fullName>
        <ecNumber evidence="10">3.6.1.66</ecNumber>
    </recommendedName>
    <alternativeName>
        <fullName evidence="10">Non-canonical purine NTP pyrophosphatase</fullName>
    </alternativeName>
    <alternativeName>
        <fullName evidence="10">Non-standard purine NTP pyrophosphatase</fullName>
    </alternativeName>
    <alternativeName>
        <fullName evidence="10">Nucleoside-triphosphate diphosphatase</fullName>
    </alternativeName>
    <alternativeName>
        <fullName evidence="10">Nucleoside-triphosphate pyrophosphatase</fullName>
        <shortName evidence="10">NTPase</shortName>
    </alternativeName>
</protein>
<dbReference type="CDD" id="cd00515">
    <property type="entry name" value="HAM1"/>
    <property type="match status" value="1"/>
</dbReference>
<evidence type="ECO:0000256" key="8">
    <source>
        <dbReference type="ARBA" id="ARBA00051875"/>
    </source>
</evidence>
<evidence type="ECO:0000256" key="6">
    <source>
        <dbReference type="ARBA" id="ARBA00022842"/>
    </source>
</evidence>
<keyword evidence="5 10" id="KW-0378">Hydrolase</keyword>
<dbReference type="EMBL" id="BMHA01000010">
    <property type="protein sequence ID" value="GGI08030.1"/>
    <property type="molecule type" value="Genomic_DNA"/>
</dbReference>
<dbReference type="GO" id="GO:0017111">
    <property type="term" value="F:ribonucleoside triphosphate phosphatase activity"/>
    <property type="evidence" value="ECO:0007669"/>
    <property type="project" value="InterPro"/>
</dbReference>
<comment type="caution">
    <text evidence="12">The sequence shown here is derived from an EMBL/GenBank/DDBJ whole genome shotgun (WGS) entry which is preliminary data.</text>
</comment>
<dbReference type="GO" id="GO:0046872">
    <property type="term" value="F:metal ion binding"/>
    <property type="evidence" value="ECO:0007669"/>
    <property type="project" value="UniProtKB-KW"/>
</dbReference>
<dbReference type="PANTHER" id="PTHR11067:SF9">
    <property type="entry name" value="INOSINE TRIPHOSPHATE PYROPHOSPHATASE"/>
    <property type="match status" value="1"/>
</dbReference>
<sequence length="201" mass="20599">MTRRLVVATGNAKKLAELQALLAHLDVAVVPMTDLGVPSPPEDGDTFEANALLKARACAAATGAPAIADDSGLEVDALGGAPGVHSARYAGVHGDDAANNAKLVAALADVPPRERTARFVAAVALVTPDGTEHVVRGTMEGRVVEEARGANGFGYDPHFVSDPAGDGRTNAELSPEEKNTISHRGAALRAILPRVEALFGG</sequence>
<evidence type="ECO:0000256" key="9">
    <source>
        <dbReference type="ARBA" id="ARBA00052017"/>
    </source>
</evidence>
<evidence type="ECO:0000256" key="1">
    <source>
        <dbReference type="ARBA" id="ARBA00008023"/>
    </source>
</evidence>
<comment type="caution">
    <text evidence="10">Lacks conserved residue(s) required for the propagation of feature annotation.</text>
</comment>
<evidence type="ECO:0000256" key="11">
    <source>
        <dbReference type="RuleBase" id="RU003781"/>
    </source>
</evidence>
<feature type="active site" description="Proton acceptor" evidence="10">
    <location>
        <position position="70"/>
    </location>
</feature>
<dbReference type="HAMAP" id="MF_01405">
    <property type="entry name" value="Non_canon_purine_NTPase"/>
    <property type="match status" value="1"/>
</dbReference>
<comment type="catalytic activity">
    <reaction evidence="10">
        <text>ITP + H2O = IMP + diphosphate + H(+)</text>
        <dbReference type="Rhea" id="RHEA:29399"/>
        <dbReference type="ChEBI" id="CHEBI:15377"/>
        <dbReference type="ChEBI" id="CHEBI:15378"/>
        <dbReference type="ChEBI" id="CHEBI:33019"/>
        <dbReference type="ChEBI" id="CHEBI:58053"/>
        <dbReference type="ChEBI" id="CHEBI:61402"/>
        <dbReference type="EC" id="3.6.1.66"/>
    </reaction>
</comment>
<evidence type="ECO:0000256" key="3">
    <source>
        <dbReference type="ARBA" id="ARBA00022723"/>
    </source>
</evidence>
<dbReference type="GO" id="GO:0005829">
    <property type="term" value="C:cytosol"/>
    <property type="evidence" value="ECO:0007669"/>
    <property type="project" value="TreeGrafter"/>
</dbReference>
<dbReference type="FunFam" id="3.90.950.10:FF:000001">
    <property type="entry name" value="dITP/XTP pyrophosphatase"/>
    <property type="match status" value="1"/>
</dbReference>
<comment type="subunit">
    <text evidence="2 10">Homodimer.</text>
</comment>
<feature type="binding site" evidence="10">
    <location>
        <position position="71"/>
    </location>
    <ligand>
        <name>substrate</name>
    </ligand>
</feature>
<feature type="binding site" evidence="10">
    <location>
        <begin position="9"/>
        <end position="14"/>
    </location>
    <ligand>
        <name>substrate</name>
    </ligand>
</feature>
<dbReference type="NCBIfam" id="TIGR00042">
    <property type="entry name" value="RdgB/HAM1 family non-canonical purine NTP pyrophosphatase"/>
    <property type="match status" value="1"/>
</dbReference>
<feature type="binding site" evidence="10">
    <location>
        <begin position="183"/>
        <end position="184"/>
    </location>
    <ligand>
        <name>substrate</name>
    </ligand>
</feature>
<dbReference type="GO" id="GO:0036220">
    <property type="term" value="F:ITP diphosphatase activity"/>
    <property type="evidence" value="ECO:0007669"/>
    <property type="project" value="UniProtKB-UniRule"/>
</dbReference>
<evidence type="ECO:0000313" key="12">
    <source>
        <dbReference type="EMBL" id="GGI08030.1"/>
    </source>
</evidence>
<evidence type="ECO:0000256" key="7">
    <source>
        <dbReference type="ARBA" id="ARBA00023080"/>
    </source>
</evidence>
<keyword evidence="6 10" id="KW-0460">Magnesium</keyword>
<reference evidence="12" key="1">
    <citation type="journal article" date="2014" name="Int. J. Syst. Evol. Microbiol.">
        <title>Complete genome sequence of Corynebacterium casei LMG S-19264T (=DSM 44701T), isolated from a smear-ripened cheese.</title>
        <authorList>
            <consortium name="US DOE Joint Genome Institute (JGI-PGF)"/>
            <person name="Walter F."/>
            <person name="Albersmeier A."/>
            <person name="Kalinowski J."/>
            <person name="Ruckert C."/>
        </authorList>
    </citation>
    <scope>NUCLEOTIDE SEQUENCE</scope>
    <source>
        <strain evidence="12">CGMCC 1.14988</strain>
    </source>
</reference>
<dbReference type="InterPro" id="IPR002637">
    <property type="entry name" value="RdgB/HAM1"/>
</dbReference>
<evidence type="ECO:0000256" key="10">
    <source>
        <dbReference type="HAMAP-Rule" id="MF_01405"/>
    </source>
</evidence>
<dbReference type="Gene3D" id="3.90.950.10">
    <property type="match status" value="1"/>
</dbReference>
<dbReference type="AlphaFoldDB" id="A0A8J3ABZ0"/>
<keyword evidence="7 10" id="KW-0546">Nucleotide metabolism</keyword>
<dbReference type="GO" id="GO:0009146">
    <property type="term" value="P:purine nucleoside triphosphate catabolic process"/>
    <property type="evidence" value="ECO:0007669"/>
    <property type="project" value="UniProtKB-UniRule"/>
</dbReference>
<evidence type="ECO:0000256" key="2">
    <source>
        <dbReference type="ARBA" id="ARBA00011738"/>
    </source>
</evidence>
<comment type="catalytic activity">
    <reaction evidence="8 10">
        <text>dITP + H2O = dIMP + diphosphate + H(+)</text>
        <dbReference type="Rhea" id="RHEA:28342"/>
        <dbReference type="ChEBI" id="CHEBI:15377"/>
        <dbReference type="ChEBI" id="CHEBI:15378"/>
        <dbReference type="ChEBI" id="CHEBI:33019"/>
        <dbReference type="ChEBI" id="CHEBI:61194"/>
        <dbReference type="ChEBI" id="CHEBI:61382"/>
        <dbReference type="EC" id="3.6.1.66"/>
    </reaction>
</comment>
<dbReference type="GO" id="GO:0036222">
    <property type="term" value="F:XTP diphosphatase activity"/>
    <property type="evidence" value="ECO:0007669"/>
    <property type="project" value="UniProtKB-UniRule"/>
</dbReference>
<evidence type="ECO:0000256" key="4">
    <source>
        <dbReference type="ARBA" id="ARBA00022741"/>
    </source>
</evidence>
<dbReference type="GO" id="GO:0009117">
    <property type="term" value="P:nucleotide metabolic process"/>
    <property type="evidence" value="ECO:0007669"/>
    <property type="project" value="UniProtKB-KW"/>
</dbReference>
<evidence type="ECO:0000313" key="13">
    <source>
        <dbReference type="Proteomes" id="UP000650511"/>
    </source>
</evidence>
<keyword evidence="4 10" id="KW-0547">Nucleotide-binding</keyword>
<dbReference type="InterPro" id="IPR029001">
    <property type="entry name" value="ITPase-like_fam"/>
</dbReference>
<comment type="catalytic activity">
    <reaction evidence="9 10">
        <text>XTP + H2O = XMP + diphosphate + H(+)</text>
        <dbReference type="Rhea" id="RHEA:28610"/>
        <dbReference type="ChEBI" id="CHEBI:15377"/>
        <dbReference type="ChEBI" id="CHEBI:15378"/>
        <dbReference type="ChEBI" id="CHEBI:33019"/>
        <dbReference type="ChEBI" id="CHEBI:57464"/>
        <dbReference type="ChEBI" id="CHEBI:61314"/>
        <dbReference type="EC" id="3.6.1.66"/>
    </reaction>
</comment>
<dbReference type="RefSeq" id="WP_130648980.1">
    <property type="nucleotide sequence ID" value="NZ_BMHA01000010.1"/>
</dbReference>
<dbReference type="GO" id="GO:0000166">
    <property type="term" value="F:nucleotide binding"/>
    <property type="evidence" value="ECO:0007669"/>
    <property type="project" value="UniProtKB-KW"/>
</dbReference>
<dbReference type="Proteomes" id="UP000650511">
    <property type="component" value="Unassembled WGS sequence"/>
</dbReference>
<proteinExistence type="inferred from homology"/>
<feature type="binding site" evidence="10">
    <location>
        <position position="70"/>
    </location>
    <ligand>
        <name>Mg(2+)</name>
        <dbReference type="ChEBI" id="CHEBI:18420"/>
    </ligand>
</feature>
<feature type="binding site" evidence="10">
    <location>
        <position position="178"/>
    </location>
    <ligand>
        <name>substrate</name>
    </ligand>
</feature>
<keyword evidence="13" id="KW-1185">Reference proteome</keyword>
<dbReference type="EC" id="3.6.1.66" evidence="10"/>
<dbReference type="OrthoDB" id="9807456at2"/>
<feature type="binding site" evidence="10">
    <location>
        <begin position="153"/>
        <end position="156"/>
    </location>
    <ligand>
        <name>substrate</name>
    </ligand>
</feature>
<dbReference type="GO" id="GO:0035870">
    <property type="term" value="F:dITP diphosphatase activity"/>
    <property type="evidence" value="ECO:0007669"/>
    <property type="project" value="UniProtKB-UniRule"/>
</dbReference>
<accession>A0A8J3ABZ0</accession>
<dbReference type="PANTHER" id="PTHR11067">
    <property type="entry name" value="INOSINE TRIPHOSPHATE PYROPHOSPHATASE/HAM1 PROTEIN"/>
    <property type="match status" value="1"/>
</dbReference>
<dbReference type="InterPro" id="IPR020922">
    <property type="entry name" value="dITP/XTP_pyrophosphatase"/>
</dbReference>
<keyword evidence="3 10" id="KW-0479">Metal-binding</keyword>
<name>A0A8J3ABZ0_9ACTN</name>
<comment type="function">
    <text evidence="10">Pyrophosphatase that catalyzes the hydrolysis of nucleoside triphosphates to their monophosphate derivatives, with a high preference for the non-canonical purine nucleotides XTP (xanthosine triphosphate), dITP (deoxyinosine triphosphate) and ITP. Seems to function as a house-cleaning enzyme that removes non-canonical purine nucleotides from the nucleotide pool, thus preventing their incorporation into DNA/RNA and avoiding chromosomal lesions.</text>
</comment>
<comment type="similarity">
    <text evidence="1 10 11">Belongs to the HAM1 NTPase family.</text>
</comment>